<evidence type="ECO:0000256" key="2">
    <source>
        <dbReference type="SAM" id="SignalP"/>
    </source>
</evidence>
<dbReference type="PROSITE" id="PS51257">
    <property type="entry name" value="PROKAR_LIPOPROTEIN"/>
    <property type="match status" value="1"/>
</dbReference>
<feature type="chain" id="PRO_5030002995" description="Tetratricopeptide repeat protein" evidence="2">
    <location>
        <begin position="21"/>
        <end position="567"/>
    </location>
</feature>
<dbReference type="Gene3D" id="1.25.40.10">
    <property type="entry name" value="Tetratricopeptide repeat domain"/>
    <property type="match status" value="1"/>
</dbReference>
<keyword evidence="4" id="KW-1185">Reference proteome</keyword>
<dbReference type="OrthoDB" id="1465834at2"/>
<gene>
    <name evidence="3" type="ORF">ING2E5B_1085</name>
</gene>
<reference evidence="3 4" key="1">
    <citation type="submission" date="2014-08" db="EMBL/GenBank/DDBJ databases">
        <authorList>
            <person name="Wibberg D."/>
        </authorList>
    </citation>
    <scope>NUCLEOTIDE SEQUENCE [LARGE SCALE GENOMIC DNA]</scope>
    <source>
        <strain evidence="4">ING2-E5B</strain>
    </source>
</reference>
<evidence type="ECO:0000313" key="4">
    <source>
        <dbReference type="Proteomes" id="UP000032417"/>
    </source>
</evidence>
<feature type="signal peptide" evidence="2">
    <location>
        <begin position="1"/>
        <end position="20"/>
    </location>
</feature>
<dbReference type="KEGG" id="pbt:ING2E5B_1085"/>
<dbReference type="HOGENOM" id="CLU_505982_0_0_10"/>
<dbReference type="STRING" id="1562970.ING2E5B_1085"/>
<keyword evidence="2" id="KW-0732">Signal</keyword>
<dbReference type="SUPFAM" id="SSF48452">
    <property type="entry name" value="TPR-like"/>
    <property type="match status" value="1"/>
</dbReference>
<dbReference type="EMBL" id="LN515532">
    <property type="protein sequence ID" value="CEA15838.1"/>
    <property type="molecule type" value="Genomic_DNA"/>
</dbReference>
<dbReference type="PROSITE" id="PS50005">
    <property type="entry name" value="TPR"/>
    <property type="match status" value="1"/>
</dbReference>
<feature type="repeat" description="TPR" evidence="1">
    <location>
        <begin position="390"/>
        <end position="423"/>
    </location>
</feature>
<dbReference type="Proteomes" id="UP000032417">
    <property type="component" value="Chromosome 1"/>
</dbReference>
<protein>
    <recommendedName>
        <fullName evidence="5">Tetratricopeptide repeat protein</fullName>
    </recommendedName>
</protein>
<evidence type="ECO:0000313" key="3">
    <source>
        <dbReference type="EMBL" id="CEA15838.1"/>
    </source>
</evidence>
<organism evidence="3 4">
    <name type="scientific">Fermentimonas caenicola</name>
    <dbReference type="NCBI Taxonomy" id="1562970"/>
    <lineage>
        <taxon>Bacteria</taxon>
        <taxon>Pseudomonadati</taxon>
        <taxon>Bacteroidota</taxon>
        <taxon>Bacteroidia</taxon>
        <taxon>Bacteroidales</taxon>
        <taxon>Dysgonomonadaceae</taxon>
        <taxon>Fermentimonas</taxon>
    </lineage>
</organism>
<sequence>MKKISRFLSLFVVISVAILATSCSSKLKPLSQNNFNVTPTPLETVGNQIPVTISGTFPEKWFNKNAIVTITPVLKYGNNQEIVGTPYSFQGDNISGNRVTISQSRGGNFTMNSTFPFEDAMRSSELYLRFDGRIKNKRSALPDLKVADGVIATSALASVTNTTPSVAPDGFQRIIQEAQEANIMFLIEQANLRQSELNKSDLAAWKKRVEEAFNDPKQNVNVEVSAYASPDGGLSLNERLAAQREKNTSNYLESELKRRNIDTEVFAHYTAEDWEGFRQLVESSNLQDKQLILRVLEMYPDSETREREIKNISYVFEDLAETILPQLRRSRIIANIEIIGKSDEEIMTAWKNNPKELSTDELLYASTLTDDESVKENIYQYVTANFTNDYRGWNNIGTMYFKQGDYAKAEQAFNRAAQVSPNAPEVNMNKALLAILKNDLSTANELLGRSAGAASLDEAMGLLNLLQGNYNQSVSAYGNNKTNNAALAQLLVSDYNKAKQTLESVEKPDATTAYLLAVIASRTNNFNDVVSNLRTAIGRDRTMVAQALNDLEFAKYRTNNEFMSLLK</sequence>
<name>A0A098C090_9BACT</name>
<evidence type="ECO:0000256" key="1">
    <source>
        <dbReference type="PROSITE-ProRule" id="PRU00339"/>
    </source>
</evidence>
<dbReference type="SMART" id="SM00028">
    <property type="entry name" value="TPR"/>
    <property type="match status" value="2"/>
</dbReference>
<dbReference type="InterPro" id="IPR011990">
    <property type="entry name" value="TPR-like_helical_dom_sf"/>
</dbReference>
<dbReference type="PROSITE" id="PS50293">
    <property type="entry name" value="TPR_REGION"/>
    <property type="match status" value="1"/>
</dbReference>
<evidence type="ECO:0008006" key="5">
    <source>
        <dbReference type="Google" id="ProtNLM"/>
    </source>
</evidence>
<dbReference type="InterPro" id="IPR019734">
    <property type="entry name" value="TPR_rpt"/>
</dbReference>
<keyword evidence="1" id="KW-0802">TPR repeat</keyword>
<dbReference type="PATRIC" id="fig|1562970.3.peg.1073"/>
<proteinExistence type="predicted"/>
<dbReference type="AlphaFoldDB" id="A0A098C090"/>
<accession>A0A098C090</accession>
<dbReference type="Pfam" id="PF00515">
    <property type="entry name" value="TPR_1"/>
    <property type="match status" value="1"/>
</dbReference>